<reference evidence="2 3" key="1">
    <citation type="journal article" date="2016" name="Sci. Rep.">
        <title>The Dendrobium catenatum Lindl. genome sequence provides insights into polysaccharide synthase, floral development and adaptive evolution.</title>
        <authorList>
            <person name="Zhang G.Q."/>
            <person name="Xu Q."/>
            <person name="Bian C."/>
            <person name="Tsai W.C."/>
            <person name="Yeh C.M."/>
            <person name="Liu K.W."/>
            <person name="Yoshida K."/>
            <person name="Zhang L.S."/>
            <person name="Chang S.B."/>
            <person name="Chen F."/>
            <person name="Shi Y."/>
            <person name="Su Y.Y."/>
            <person name="Zhang Y.Q."/>
            <person name="Chen L.J."/>
            <person name="Yin Y."/>
            <person name="Lin M."/>
            <person name="Huang H."/>
            <person name="Deng H."/>
            <person name="Wang Z.W."/>
            <person name="Zhu S.L."/>
            <person name="Zhao X."/>
            <person name="Deng C."/>
            <person name="Niu S.C."/>
            <person name="Huang J."/>
            <person name="Wang M."/>
            <person name="Liu G.H."/>
            <person name="Yang H.J."/>
            <person name="Xiao X.J."/>
            <person name="Hsiao Y.Y."/>
            <person name="Wu W.L."/>
            <person name="Chen Y.Y."/>
            <person name="Mitsuda N."/>
            <person name="Ohme-Takagi M."/>
            <person name="Luo Y.B."/>
            <person name="Van de Peer Y."/>
            <person name="Liu Z.J."/>
        </authorList>
    </citation>
    <scope>NUCLEOTIDE SEQUENCE [LARGE SCALE GENOMIC DNA]</scope>
    <source>
        <tissue evidence="2">The whole plant</tissue>
    </source>
</reference>
<name>A0A2I0VEJ9_9ASPA</name>
<sequence>MHGKGQVTIQFGCCYHYAVEKNGIPPGMLRNVIADPIPNLFKIMIKRLITSHVLPINCVHDNCIINIYEPSDCIPPHIASHDFVKSFSIVSFLRECNIMFGHKLEIVGSGEFIGSASISLPVESVLVLNGNGDDLAKHCISTVSCKRIYVTFRKMDKAKRPHNFKLDLDLQI</sequence>
<dbReference type="PANTHER" id="PTHR31447:SF1">
    <property type="entry name" value="OS06G0138200 PROTEIN"/>
    <property type="match status" value="1"/>
</dbReference>
<protein>
    <submittedName>
        <fullName evidence="2">ALKBH5</fullName>
    </submittedName>
</protein>
<evidence type="ECO:0000313" key="3">
    <source>
        <dbReference type="Proteomes" id="UP000233837"/>
    </source>
</evidence>
<reference evidence="2 3" key="2">
    <citation type="journal article" date="2017" name="Nature">
        <title>The Apostasia genome and the evolution of orchids.</title>
        <authorList>
            <person name="Zhang G.Q."/>
            <person name="Liu K.W."/>
            <person name="Li Z."/>
            <person name="Lohaus R."/>
            <person name="Hsiao Y.Y."/>
            <person name="Niu S.C."/>
            <person name="Wang J.Y."/>
            <person name="Lin Y.C."/>
            <person name="Xu Q."/>
            <person name="Chen L.J."/>
            <person name="Yoshida K."/>
            <person name="Fujiwara S."/>
            <person name="Wang Z.W."/>
            <person name="Zhang Y.Q."/>
            <person name="Mitsuda N."/>
            <person name="Wang M."/>
            <person name="Liu G.H."/>
            <person name="Pecoraro L."/>
            <person name="Huang H.X."/>
            <person name="Xiao X.J."/>
            <person name="Lin M."/>
            <person name="Wu X.Y."/>
            <person name="Wu W.L."/>
            <person name="Chen Y.Y."/>
            <person name="Chang S.B."/>
            <person name="Sakamoto S."/>
            <person name="Ohme-Takagi M."/>
            <person name="Yagi M."/>
            <person name="Zeng S.J."/>
            <person name="Shen C.Y."/>
            <person name="Yeh C.M."/>
            <person name="Luo Y.B."/>
            <person name="Tsai W.C."/>
            <person name="Van de Peer Y."/>
            <person name="Liu Z.J."/>
        </authorList>
    </citation>
    <scope>NUCLEOTIDE SEQUENCE [LARGE SCALE GENOMIC DNA]</scope>
    <source>
        <tissue evidence="2">The whole plant</tissue>
    </source>
</reference>
<evidence type="ECO:0000256" key="1">
    <source>
        <dbReference type="ARBA" id="ARBA00007879"/>
    </source>
</evidence>
<dbReference type="Gene3D" id="2.60.120.590">
    <property type="entry name" value="Alpha-ketoglutarate-dependent dioxygenase AlkB-like"/>
    <property type="match status" value="1"/>
</dbReference>
<evidence type="ECO:0000313" key="2">
    <source>
        <dbReference type="EMBL" id="PKU61839.1"/>
    </source>
</evidence>
<gene>
    <name evidence="2" type="ORF">MA16_Dca016035</name>
</gene>
<comment type="similarity">
    <text evidence="1">Belongs to the alkB family.</text>
</comment>
<dbReference type="GO" id="GO:0006402">
    <property type="term" value="P:mRNA catabolic process"/>
    <property type="evidence" value="ECO:0007669"/>
    <property type="project" value="InterPro"/>
</dbReference>
<accession>A0A2I0VEJ9</accession>
<dbReference type="STRING" id="906689.A0A2I0VEJ9"/>
<organism evidence="2 3">
    <name type="scientific">Dendrobium catenatum</name>
    <dbReference type="NCBI Taxonomy" id="906689"/>
    <lineage>
        <taxon>Eukaryota</taxon>
        <taxon>Viridiplantae</taxon>
        <taxon>Streptophyta</taxon>
        <taxon>Embryophyta</taxon>
        <taxon>Tracheophyta</taxon>
        <taxon>Spermatophyta</taxon>
        <taxon>Magnoliopsida</taxon>
        <taxon>Liliopsida</taxon>
        <taxon>Asparagales</taxon>
        <taxon>Orchidaceae</taxon>
        <taxon>Epidendroideae</taxon>
        <taxon>Malaxideae</taxon>
        <taxon>Dendrobiinae</taxon>
        <taxon>Dendrobium</taxon>
    </lineage>
</organism>
<dbReference type="GO" id="GO:0032451">
    <property type="term" value="F:demethylase activity"/>
    <property type="evidence" value="ECO:0007669"/>
    <property type="project" value="InterPro"/>
</dbReference>
<dbReference type="AlphaFoldDB" id="A0A2I0VEJ9"/>
<proteinExistence type="inferred from homology"/>
<dbReference type="InterPro" id="IPR044842">
    <property type="entry name" value="ALKBH9B/ALKBH10B-like"/>
</dbReference>
<dbReference type="GO" id="GO:0003729">
    <property type="term" value="F:mRNA binding"/>
    <property type="evidence" value="ECO:0007669"/>
    <property type="project" value="InterPro"/>
</dbReference>
<dbReference type="PANTHER" id="PTHR31447">
    <property type="entry name" value="HYDROXYPROLINE-RICH GLYCOPROTEIN FAMILY PROTEIN-RELATED"/>
    <property type="match status" value="1"/>
</dbReference>
<dbReference type="Proteomes" id="UP000233837">
    <property type="component" value="Unassembled WGS sequence"/>
</dbReference>
<dbReference type="InterPro" id="IPR037151">
    <property type="entry name" value="AlkB-like_sf"/>
</dbReference>
<dbReference type="EMBL" id="KZ503723">
    <property type="protein sequence ID" value="PKU61839.1"/>
    <property type="molecule type" value="Genomic_DNA"/>
</dbReference>
<dbReference type="SUPFAM" id="SSF51197">
    <property type="entry name" value="Clavaminate synthase-like"/>
    <property type="match status" value="1"/>
</dbReference>
<keyword evidence="3" id="KW-1185">Reference proteome</keyword>